<feature type="compositionally biased region" description="Basic and acidic residues" evidence="1">
    <location>
        <begin position="264"/>
        <end position="286"/>
    </location>
</feature>
<feature type="compositionally biased region" description="Basic residues" evidence="1">
    <location>
        <begin position="67"/>
        <end position="79"/>
    </location>
</feature>
<name>A0AAV7Y2Q7_9EUKA</name>
<feature type="region of interest" description="Disordered" evidence="1">
    <location>
        <begin position="260"/>
        <end position="286"/>
    </location>
</feature>
<feature type="region of interest" description="Disordered" evidence="1">
    <location>
        <begin position="846"/>
        <end position="1042"/>
    </location>
</feature>
<feature type="compositionally biased region" description="Basic and acidic residues" evidence="1">
    <location>
        <begin position="846"/>
        <end position="860"/>
    </location>
</feature>
<organism evidence="2 3">
    <name type="scientific">Anaeramoeba flamelloides</name>
    <dbReference type="NCBI Taxonomy" id="1746091"/>
    <lineage>
        <taxon>Eukaryota</taxon>
        <taxon>Metamonada</taxon>
        <taxon>Anaeramoebidae</taxon>
        <taxon>Anaeramoeba</taxon>
    </lineage>
</organism>
<feature type="region of interest" description="Disordered" evidence="1">
    <location>
        <begin position="436"/>
        <end position="458"/>
    </location>
</feature>
<sequence length="1288" mass="150136">MILTIQEVLSKLFNDFQTSNVLFHFPKTSENIWSHKLILSTLSTFWRNKFYPMGWKGTDHLAFLSKTKSKKKKTPKTKSNKQQEQQPEQNPKTQIQKHSHQFRSLNKRSLSSQMDFNNYYQELEQKQKFKQKNKNKKKKNKNNYKNKNKNKKLKNKNKSLSQTNLKHHYSFHHEIKKNTNNKKGDQKKRNLPQSNYNNRDTMNNNGNESVNKYRQYDPFSKNKQYNNRFYSLNEFYNESNSINQMNQKISFQKNKRQEFNGQEKNQEQDQEKYQKRGQEKDQGKHQEIDHNKPIIIFQIDNFDYQCFENIIKFAYTKEVPELTESNIFEYYKICVEYQMNELEPIFLKYLSSLVTVDNCVSMFLKIDNEKFHKFLIRFIKKNLQSFFQNPKRLVGCTEEIILKILKIKLNVEKKNISINIFRNVYEWGKFQIDKNKTNNNNDNDNSNDNFNGNDNDNDNGINININNNNIIEIYDEENLSKILVNILPLIRLDLMNSEELNEISLTGLFEPDKFFQNIFNDNTETKNNNKDASNEKGNQEKKNSNLYNSNHNKNVHHSKSKTKTRRSKISKFSQKKGIKRKKKKDSLQKKKKGNSSSKKTRNLYKKKYKPKTKKTNQTVPYDNKGNEIMNSPISPFEMDKKSHQLNNYNDPKSLDYQIEQPQFGTDMDETENFSQSGFNLENDSNDDNPVPNFEISFSTDSDSDSDSNTNFNSDNNSESYSYTNSNSNLTSTSFSNITTTNSYNNNTNTNTTTTTTTNTNTNTNTNNNTNTNTSSSSYSNSNSNFHSNEDLIIEKEKTNSNKKTNKKANKKTNKNYAIEQIKQLELQEQKINKIAGYKLGSKEFGKRKEENNVKEKEKQKQKQNLNEKNNINEKRNTNENQKKLKMKKCYSVDDPTNNEKFEQNNLNNTPKTIKTVPYNYNYTNNNNNNNNNNDNTNTNNNSRRGIENNNEKKNTYQNKNNTRKNKHKHRNQNKNKNKNKNQPRQNQNKHYKNNINITNNNNKKNKKANKHSNYNSNKNYKSNKNYNNKKTNQKKRRYSQGNNKNCRVLLICADNDENHIQDLKDSLNNPNIKTIDTIVVTSKIPSLSYLKKYSVLLVYSLDKFHNSSLLGDRLASFVDSGGGIVISAYPSLLLENGDLTSTSTNNETEKENSNENFFKSEFLGGRITEKSFLPVAKGKLLKASHLKMGNKNFPNHPILKNVHDFNGGNSSLHCNLSLSTDGNSQIISEWEDSTPLIAIKKKNPKAGYVVVLNFCPLSSNVGTSNFWLHSTDGNVILCNSIIFASKKV</sequence>
<feature type="compositionally biased region" description="Basic and acidic residues" evidence="1">
    <location>
        <begin position="171"/>
        <end position="188"/>
    </location>
</feature>
<feature type="compositionally biased region" description="Basic residues" evidence="1">
    <location>
        <begin position="961"/>
        <end position="992"/>
    </location>
</feature>
<dbReference type="InterPro" id="IPR011333">
    <property type="entry name" value="SKP1/BTB/POZ_sf"/>
</dbReference>
<feature type="region of interest" description="Disordered" evidence="1">
    <location>
        <begin position="66"/>
        <end position="109"/>
    </location>
</feature>
<feature type="compositionally biased region" description="Basic residues" evidence="1">
    <location>
        <begin position="128"/>
        <end position="157"/>
    </location>
</feature>
<proteinExistence type="predicted"/>
<feature type="region of interest" description="Disordered" evidence="1">
    <location>
        <begin position="127"/>
        <end position="213"/>
    </location>
</feature>
<feature type="compositionally biased region" description="Basic and acidic residues" evidence="1">
    <location>
        <begin position="944"/>
        <end position="954"/>
    </location>
</feature>
<feature type="compositionally biased region" description="Polar residues" evidence="1">
    <location>
        <begin position="191"/>
        <end position="212"/>
    </location>
</feature>
<feature type="compositionally biased region" description="Basic residues" evidence="1">
    <location>
        <begin position="553"/>
        <end position="614"/>
    </location>
</feature>
<reference evidence="2" key="1">
    <citation type="submission" date="2022-08" db="EMBL/GenBank/DDBJ databases">
        <title>Novel sulphate-reducing endosymbionts in the free-living metamonad Anaeramoeba.</title>
        <authorList>
            <person name="Jerlstrom-Hultqvist J."/>
            <person name="Cepicka I."/>
            <person name="Gallot-Lavallee L."/>
            <person name="Salas-Leiva D."/>
            <person name="Curtis B.A."/>
            <person name="Zahonova K."/>
            <person name="Pipaliya S."/>
            <person name="Dacks J."/>
            <person name="Roger A.J."/>
        </authorList>
    </citation>
    <scope>NUCLEOTIDE SEQUENCE</scope>
    <source>
        <strain evidence="2">Busselton2</strain>
    </source>
</reference>
<feature type="region of interest" description="Disordered" evidence="1">
    <location>
        <begin position="520"/>
        <end position="652"/>
    </location>
</feature>
<evidence type="ECO:0000313" key="3">
    <source>
        <dbReference type="Proteomes" id="UP001146793"/>
    </source>
</evidence>
<gene>
    <name evidence="2" type="ORF">M0812_29789</name>
</gene>
<dbReference type="EMBL" id="JANTQA010000075">
    <property type="protein sequence ID" value="KAJ3424156.1"/>
    <property type="molecule type" value="Genomic_DNA"/>
</dbReference>
<feature type="compositionally biased region" description="Polar residues" evidence="1">
    <location>
        <begin position="672"/>
        <end position="682"/>
    </location>
</feature>
<feature type="compositionally biased region" description="Low complexity" evidence="1">
    <location>
        <begin position="696"/>
        <end position="786"/>
    </location>
</feature>
<feature type="compositionally biased region" description="Low complexity" evidence="1">
    <location>
        <begin position="1011"/>
        <end position="1030"/>
    </location>
</feature>
<dbReference type="SUPFAM" id="SSF54695">
    <property type="entry name" value="POZ domain"/>
    <property type="match status" value="1"/>
</dbReference>
<feature type="compositionally biased region" description="Basic and acidic residues" evidence="1">
    <location>
        <begin position="523"/>
        <end position="543"/>
    </location>
</feature>
<evidence type="ECO:0000313" key="2">
    <source>
        <dbReference type="EMBL" id="KAJ3424156.1"/>
    </source>
</evidence>
<feature type="compositionally biased region" description="Low complexity" evidence="1">
    <location>
        <begin position="993"/>
        <end position="1002"/>
    </location>
</feature>
<dbReference type="Proteomes" id="UP001146793">
    <property type="component" value="Unassembled WGS sequence"/>
</dbReference>
<comment type="caution">
    <text evidence="2">The sequence shown here is derived from an EMBL/GenBank/DDBJ whole genome shotgun (WGS) entry which is preliminary data.</text>
</comment>
<feature type="compositionally biased region" description="Low complexity" evidence="1">
    <location>
        <begin position="918"/>
        <end position="943"/>
    </location>
</feature>
<protein>
    <submittedName>
        <fullName evidence="2">Btb/poz domain-containing protein</fullName>
    </submittedName>
</protein>
<dbReference type="Gene3D" id="3.30.710.10">
    <property type="entry name" value="Potassium Channel Kv1.1, Chain A"/>
    <property type="match status" value="1"/>
</dbReference>
<feature type="compositionally biased region" description="Basic and acidic residues" evidence="1">
    <location>
        <begin position="870"/>
        <end position="882"/>
    </location>
</feature>
<feature type="compositionally biased region" description="Low complexity" evidence="1">
    <location>
        <begin position="80"/>
        <end position="92"/>
    </location>
</feature>
<accession>A0AAV7Y2Q7</accession>
<feature type="region of interest" description="Disordered" evidence="1">
    <location>
        <begin position="666"/>
        <end position="786"/>
    </location>
</feature>
<evidence type="ECO:0000256" key="1">
    <source>
        <dbReference type="SAM" id="MobiDB-lite"/>
    </source>
</evidence>
<feature type="compositionally biased region" description="Low complexity" evidence="1">
    <location>
        <begin position="437"/>
        <end position="458"/>
    </location>
</feature>